<evidence type="ECO:0000259" key="18">
    <source>
        <dbReference type="Pfam" id="PF00361"/>
    </source>
</evidence>
<evidence type="ECO:0000256" key="7">
    <source>
        <dbReference type="ARBA" id="ARBA00022692"/>
    </source>
</evidence>
<reference evidence="19" key="2">
    <citation type="submission" date="2015-04" db="EMBL/GenBank/DDBJ databases">
        <authorList>
            <person name="Syromyatnikov M.Y."/>
            <person name="Popov V.N."/>
        </authorList>
    </citation>
    <scope>NUCLEOTIDE SEQUENCE</scope>
</reference>
<evidence type="ECO:0000256" key="15">
    <source>
        <dbReference type="ARBA" id="ARBA00023136"/>
    </source>
</evidence>
<dbReference type="GO" id="GO:0005743">
    <property type="term" value="C:mitochondrial inner membrane"/>
    <property type="evidence" value="ECO:0007669"/>
    <property type="project" value="UniProtKB-SubCell"/>
</dbReference>
<comment type="similarity">
    <text evidence="2 17">Belongs to the complex I subunit 2 family.</text>
</comment>
<evidence type="ECO:0000256" key="2">
    <source>
        <dbReference type="ARBA" id="ARBA00007012"/>
    </source>
</evidence>
<keyword evidence="8 17" id="KW-0999">Mitochondrion inner membrane</keyword>
<geneLocation type="mitochondrion" evidence="19"/>
<evidence type="ECO:0000256" key="5">
    <source>
        <dbReference type="ARBA" id="ARBA00022448"/>
    </source>
</evidence>
<evidence type="ECO:0000313" key="19">
    <source>
        <dbReference type="EMBL" id="ALE33694.1"/>
    </source>
</evidence>
<evidence type="ECO:0000256" key="8">
    <source>
        <dbReference type="ARBA" id="ARBA00022792"/>
    </source>
</evidence>
<comment type="catalytic activity">
    <reaction evidence="16 17">
        <text>a ubiquinone + NADH + 5 H(+)(in) = a ubiquinol + NAD(+) + 4 H(+)(out)</text>
        <dbReference type="Rhea" id="RHEA:29091"/>
        <dbReference type="Rhea" id="RHEA-COMP:9565"/>
        <dbReference type="Rhea" id="RHEA-COMP:9566"/>
        <dbReference type="ChEBI" id="CHEBI:15378"/>
        <dbReference type="ChEBI" id="CHEBI:16389"/>
        <dbReference type="ChEBI" id="CHEBI:17976"/>
        <dbReference type="ChEBI" id="CHEBI:57540"/>
        <dbReference type="ChEBI" id="CHEBI:57945"/>
        <dbReference type="EC" id="7.1.1.2"/>
    </reaction>
</comment>
<comment type="subcellular location">
    <subcellularLocation>
        <location evidence="1 17">Mitochondrion inner membrane</location>
        <topology evidence="1 17">Multi-pass membrane protein</topology>
    </subcellularLocation>
</comment>
<feature type="transmembrane region" description="Helical" evidence="17">
    <location>
        <begin position="233"/>
        <end position="255"/>
    </location>
</feature>
<keyword evidence="11 17" id="KW-1133">Transmembrane helix</keyword>
<feature type="transmembrane region" description="Helical" evidence="17">
    <location>
        <begin position="202"/>
        <end position="221"/>
    </location>
</feature>
<gene>
    <name evidence="19" type="primary">ND2</name>
</gene>
<name>A0A0U2H486_9SAUR</name>
<keyword evidence="9 17" id="KW-1278">Translocase</keyword>
<organism evidence="19">
    <name type="scientific">Acanthosaura lepidogaster</name>
    <dbReference type="NCBI Taxonomy" id="118088"/>
    <lineage>
        <taxon>Eukaryota</taxon>
        <taxon>Metazoa</taxon>
        <taxon>Chordata</taxon>
        <taxon>Craniata</taxon>
        <taxon>Vertebrata</taxon>
        <taxon>Euteleostomi</taxon>
        <taxon>Lepidosauria</taxon>
        <taxon>Squamata</taxon>
        <taxon>Bifurcata</taxon>
        <taxon>Unidentata</taxon>
        <taxon>Episquamata</taxon>
        <taxon>Toxicofera</taxon>
        <taxon>Iguania</taxon>
        <taxon>Acrodonta</taxon>
        <taxon>Agamidae</taxon>
        <taxon>Draconinae</taxon>
        <taxon>Acanthosaura</taxon>
    </lineage>
</organism>
<dbReference type="EMBL" id="KR092427">
    <property type="protein sequence ID" value="ALE33694.1"/>
    <property type="molecule type" value="Genomic_DNA"/>
</dbReference>
<dbReference type="GO" id="GO:0008137">
    <property type="term" value="F:NADH dehydrogenase (ubiquinone) activity"/>
    <property type="evidence" value="ECO:0007669"/>
    <property type="project" value="UniProtKB-EC"/>
</dbReference>
<evidence type="ECO:0000256" key="10">
    <source>
        <dbReference type="ARBA" id="ARBA00022982"/>
    </source>
</evidence>
<keyword evidence="15 17" id="KW-0472">Membrane</keyword>
<evidence type="ECO:0000256" key="11">
    <source>
        <dbReference type="ARBA" id="ARBA00022989"/>
    </source>
</evidence>
<keyword evidence="13 17" id="KW-0830">Ubiquinone</keyword>
<dbReference type="InterPro" id="IPR003917">
    <property type="entry name" value="NADH_UbQ_OxRdtase_chain2"/>
</dbReference>
<evidence type="ECO:0000256" key="14">
    <source>
        <dbReference type="ARBA" id="ARBA00023128"/>
    </source>
</evidence>
<dbReference type="InterPro" id="IPR001750">
    <property type="entry name" value="ND/Mrp_TM"/>
</dbReference>
<feature type="transmembrane region" description="Helical" evidence="17">
    <location>
        <begin position="148"/>
        <end position="167"/>
    </location>
</feature>
<keyword evidence="14 17" id="KW-0496">Mitochondrion</keyword>
<dbReference type="EC" id="7.1.1.2" evidence="3 17"/>
<keyword evidence="6 17" id="KW-0679">Respiratory chain</keyword>
<dbReference type="PANTHER" id="PTHR46552">
    <property type="entry name" value="NADH-UBIQUINONE OXIDOREDUCTASE CHAIN 2"/>
    <property type="match status" value="1"/>
</dbReference>
<evidence type="ECO:0000256" key="13">
    <source>
        <dbReference type="ARBA" id="ARBA00023075"/>
    </source>
</evidence>
<evidence type="ECO:0000256" key="6">
    <source>
        <dbReference type="ARBA" id="ARBA00022660"/>
    </source>
</evidence>
<comment type="function">
    <text evidence="17">Core subunit of the mitochondrial membrane respiratory chain NADH dehydrogenase (Complex I) which catalyzes electron transfer from NADH through the respiratory chain, using ubiquinone as an electron acceptor. Essential for the catalytic activity and assembly of complex I.</text>
</comment>
<proteinExistence type="inferred from homology"/>
<evidence type="ECO:0000256" key="17">
    <source>
        <dbReference type="RuleBase" id="RU003403"/>
    </source>
</evidence>
<evidence type="ECO:0000256" key="16">
    <source>
        <dbReference type="ARBA" id="ARBA00049551"/>
    </source>
</evidence>
<keyword evidence="7 17" id="KW-0812">Transmembrane</keyword>
<evidence type="ECO:0000256" key="3">
    <source>
        <dbReference type="ARBA" id="ARBA00012944"/>
    </source>
</evidence>
<dbReference type="GO" id="GO:0006120">
    <property type="term" value="P:mitochondrial electron transport, NADH to ubiquinone"/>
    <property type="evidence" value="ECO:0007669"/>
    <property type="project" value="InterPro"/>
</dbReference>
<dbReference type="Pfam" id="PF00361">
    <property type="entry name" value="Proton_antipo_M"/>
    <property type="match status" value="1"/>
</dbReference>
<sequence>MQTLATSSIVTGIFLSTTLVAFSNNWVLAWLSLELNTLSILPVISKTKHPRAIEASTKYFLTQAIASCLLLSSSTINSWETGTWAITQMANKYASAMMFIALTMKAGTVPTHFWLPEVMQGSTLTTAMLIATWQKIAPTILMLSTSSLTPPSMALTLGLLSMTFGGWGGMNQTQLRKMMAYSSITNMGWAVVVLTSEPKMSAINVLTYIIITLPTMSILALTSTKTLQNMSTAWTTSPVASTMMALLMLSTAGLPPLTGFFPKLLILNELVMQKLTPAAILATMTSLLNLVFYLRTTYLTTLLSPPGSATSTSKWRQMISKPKTMALTPTALMTPPALPTLMQ</sequence>
<feature type="transmembrane region" description="Helical" evidence="17">
    <location>
        <begin position="275"/>
        <end position="294"/>
    </location>
</feature>
<keyword evidence="10 17" id="KW-0249">Electron transport</keyword>
<protein>
    <recommendedName>
        <fullName evidence="4 17">NADH-ubiquinone oxidoreductase chain 2</fullName>
        <ecNumber evidence="3 17">7.1.1.2</ecNumber>
    </recommendedName>
</protein>
<evidence type="ECO:0000256" key="4">
    <source>
        <dbReference type="ARBA" id="ARBA00021008"/>
    </source>
</evidence>
<feature type="domain" description="NADH:quinone oxidoreductase/Mrp antiporter transmembrane" evidence="18">
    <location>
        <begin position="23"/>
        <end position="288"/>
    </location>
</feature>
<evidence type="ECO:0000256" key="12">
    <source>
        <dbReference type="ARBA" id="ARBA00023027"/>
    </source>
</evidence>
<dbReference type="AlphaFoldDB" id="A0A0U2H486"/>
<reference evidence="19" key="1">
    <citation type="journal article" date="2015" name="Mitochondrial DNA">
        <title>The complete mitochondrial genome of Acanthosaura lepidogaster (Squamata: Agamidae).</title>
        <authorList>
            <person name="Yu X.L."/>
            <person name="Du Y."/>
            <person name="Yao Y.T."/>
            <person name="Lin C.X."/>
            <person name="Lin L.H."/>
        </authorList>
    </citation>
    <scope>NUCLEOTIDE SEQUENCE</scope>
</reference>
<dbReference type="PRINTS" id="PR01436">
    <property type="entry name" value="NADHDHGNASE2"/>
</dbReference>
<dbReference type="InterPro" id="IPR050175">
    <property type="entry name" value="Complex_I_Subunit_2"/>
</dbReference>
<accession>A0A0U2H486</accession>
<evidence type="ECO:0000256" key="9">
    <source>
        <dbReference type="ARBA" id="ARBA00022967"/>
    </source>
</evidence>
<dbReference type="PANTHER" id="PTHR46552:SF1">
    <property type="entry name" value="NADH-UBIQUINONE OXIDOREDUCTASE CHAIN 2"/>
    <property type="match status" value="1"/>
</dbReference>
<keyword evidence="12 17" id="KW-0520">NAD</keyword>
<evidence type="ECO:0000256" key="1">
    <source>
        <dbReference type="ARBA" id="ARBA00004448"/>
    </source>
</evidence>
<keyword evidence="5" id="KW-0813">Transport</keyword>